<evidence type="ECO:0000313" key="1">
    <source>
        <dbReference type="EMBL" id="ASG18975.1"/>
    </source>
</evidence>
<organism evidence="1 2">
    <name type="scientific">Salmonella enterica subsp. enterica serovar Macclesfield str. S-1643</name>
    <dbReference type="NCBI Taxonomy" id="1242107"/>
    <lineage>
        <taxon>Bacteria</taxon>
        <taxon>Pseudomonadati</taxon>
        <taxon>Pseudomonadota</taxon>
        <taxon>Gammaproteobacteria</taxon>
        <taxon>Enterobacterales</taxon>
        <taxon>Enterobacteriaceae</taxon>
        <taxon>Salmonella</taxon>
    </lineage>
</organism>
<dbReference type="Proteomes" id="UP000197157">
    <property type="component" value="Chromosome"/>
</dbReference>
<sequence>MDMILWNLPHLLPSSRRLLNDNLIAVVKRLRSKNSILNTIYWLLFCCFPRDKTERRAMTRRCRRVQEG</sequence>
<name>A0A2C9P6B3_SALET</name>
<dbReference type="AlphaFoldDB" id="A0A2C9P6B3"/>
<evidence type="ECO:0000313" key="2">
    <source>
        <dbReference type="Proteomes" id="UP000197157"/>
    </source>
</evidence>
<reference evidence="1 2" key="1">
    <citation type="submission" date="2017-06" db="EMBL/GenBank/DDBJ databases">
        <title>Salmonella reference genomes for public health.</title>
        <authorList>
            <person name="Robertson J."/>
            <person name="Yoshida C."/>
            <person name="Gurnik S."/>
            <person name="Nash J."/>
        </authorList>
    </citation>
    <scope>NUCLEOTIDE SEQUENCE [LARGE SCALE GENOMIC DNA]</scope>
    <source>
        <strain evidence="1 2">S-1643</strain>
    </source>
</reference>
<proteinExistence type="predicted"/>
<accession>A0A2C9P6B3</accession>
<gene>
    <name evidence="1" type="ORF">LFZ25_14050</name>
</gene>
<protein>
    <submittedName>
        <fullName evidence="1">Uncharacterized protein</fullName>
    </submittedName>
</protein>
<dbReference type="EMBL" id="CP022117">
    <property type="protein sequence ID" value="ASG18975.1"/>
    <property type="molecule type" value="Genomic_DNA"/>
</dbReference>